<accession>A0A0A9EGN6</accession>
<reference evidence="1" key="2">
    <citation type="journal article" date="2015" name="Data Brief">
        <title>Shoot transcriptome of the giant reed, Arundo donax.</title>
        <authorList>
            <person name="Barrero R.A."/>
            <person name="Guerrero F.D."/>
            <person name="Moolhuijzen P."/>
            <person name="Goolsby J.A."/>
            <person name="Tidwell J."/>
            <person name="Bellgard S.E."/>
            <person name="Bellgard M.I."/>
        </authorList>
    </citation>
    <scope>NUCLEOTIDE SEQUENCE</scope>
    <source>
        <tissue evidence="1">Shoot tissue taken approximately 20 cm above the soil surface</tissue>
    </source>
</reference>
<name>A0A0A9EGN6_ARUDO</name>
<organism evidence="1">
    <name type="scientific">Arundo donax</name>
    <name type="common">Giant reed</name>
    <name type="synonym">Donax arundinaceus</name>
    <dbReference type="NCBI Taxonomy" id="35708"/>
    <lineage>
        <taxon>Eukaryota</taxon>
        <taxon>Viridiplantae</taxon>
        <taxon>Streptophyta</taxon>
        <taxon>Embryophyta</taxon>
        <taxon>Tracheophyta</taxon>
        <taxon>Spermatophyta</taxon>
        <taxon>Magnoliopsida</taxon>
        <taxon>Liliopsida</taxon>
        <taxon>Poales</taxon>
        <taxon>Poaceae</taxon>
        <taxon>PACMAD clade</taxon>
        <taxon>Arundinoideae</taxon>
        <taxon>Arundineae</taxon>
        <taxon>Arundo</taxon>
    </lineage>
</organism>
<dbReference type="EMBL" id="GBRH01199747">
    <property type="protein sequence ID" value="JAD98148.1"/>
    <property type="molecule type" value="Transcribed_RNA"/>
</dbReference>
<reference evidence="1" key="1">
    <citation type="submission" date="2014-09" db="EMBL/GenBank/DDBJ databases">
        <authorList>
            <person name="Magalhaes I.L.F."/>
            <person name="Oliveira U."/>
            <person name="Santos F.R."/>
            <person name="Vidigal T.H.D.A."/>
            <person name="Brescovit A.D."/>
            <person name="Santos A.J."/>
        </authorList>
    </citation>
    <scope>NUCLEOTIDE SEQUENCE</scope>
    <source>
        <tissue evidence="1">Shoot tissue taken approximately 20 cm above the soil surface</tissue>
    </source>
</reference>
<protein>
    <submittedName>
        <fullName evidence="1">Uncharacterized protein</fullName>
    </submittedName>
</protein>
<dbReference type="AlphaFoldDB" id="A0A0A9EGN6"/>
<sequence>MNIQVVLHNSFMSINLIQTPTTWTKYFLILSNSLRYKLHEVIDPV</sequence>
<evidence type="ECO:0000313" key="1">
    <source>
        <dbReference type="EMBL" id="JAD98148.1"/>
    </source>
</evidence>
<proteinExistence type="predicted"/>